<name>A0A484KSI2_9ASTE</name>
<evidence type="ECO:0000313" key="2">
    <source>
        <dbReference type="EMBL" id="VFQ68951.1"/>
    </source>
</evidence>
<feature type="region of interest" description="Disordered" evidence="1">
    <location>
        <begin position="196"/>
        <end position="224"/>
    </location>
</feature>
<accession>A0A484KSI2</accession>
<keyword evidence="3" id="KW-1185">Reference proteome</keyword>
<feature type="region of interest" description="Disordered" evidence="1">
    <location>
        <begin position="1"/>
        <end position="52"/>
    </location>
</feature>
<feature type="compositionally biased region" description="Low complexity" evidence="1">
    <location>
        <begin position="16"/>
        <end position="32"/>
    </location>
</feature>
<dbReference type="AlphaFoldDB" id="A0A484KSI2"/>
<proteinExistence type="predicted"/>
<dbReference type="EMBL" id="OOIL02000747">
    <property type="protein sequence ID" value="VFQ68951.1"/>
    <property type="molecule type" value="Genomic_DNA"/>
</dbReference>
<gene>
    <name evidence="2" type="ORF">CCAM_LOCUS10727</name>
</gene>
<protein>
    <submittedName>
        <fullName evidence="2">Uncharacterized protein</fullName>
    </submittedName>
</protein>
<sequence>MSDREDSQNPSIHSYGSGDRSQTSGSSSSSSSDSEHPATSPQKKPVDASTCALSSSVVQVVSVAQLRESPFNGRGGRLRRSTSHPTRGPVLRRRQGANHATIPGFDVQVGRIGEEYFARFVKSKDEERARMEAMMVECPGSPGQGREDKGQMDRALRGLPPALCQARCGTPVRGLTSLGYAGWGVTKIQKLEAENARAAEEAQKLEAENARSAEEIARLEDEAT</sequence>
<reference evidence="2 3" key="1">
    <citation type="submission" date="2018-04" db="EMBL/GenBank/DDBJ databases">
        <authorList>
            <person name="Vogel A."/>
        </authorList>
    </citation>
    <scope>NUCLEOTIDE SEQUENCE [LARGE SCALE GENOMIC DNA]</scope>
</reference>
<dbReference type="Proteomes" id="UP000595140">
    <property type="component" value="Unassembled WGS sequence"/>
</dbReference>
<evidence type="ECO:0000313" key="3">
    <source>
        <dbReference type="Proteomes" id="UP000595140"/>
    </source>
</evidence>
<evidence type="ECO:0000256" key="1">
    <source>
        <dbReference type="SAM" id="MobiDB-lite"/>
    </source>
</evidence>
<organism evidence="2 3">
    <name type="scientific">Cuscuta campestris</name>
    <dbReference type="NCBI Taxonomy" id="132261"/>
    <lineage>
        <taxon>Eukaryota</taxon>
        <taxon>Viridiplantae</taxon>
        <taxon>Streptophyta</taxon>
        <taxon>Embryophyta</taxon>
        <taxon>Tracheophyta</taxon>
        <taxon>Spermatophyta</taxon>
        <taxon>Magnoliopsida</taxon>
        <taxon>eudicotyledons</taxon>
        <taxon>Gunneridae</taxon>
        <taxon>Pentapetalae</taxon>
        <taxon>asterids</taxon>
        <taxon>lamiids</taxon>
        <taxon>Solanales</taxon>
        <taxon>Convolvulaceae</taxon>
        <taxon>Cuscuteae</taxon>
        <taxon>Cuscuta</taxon>
        <taxon>Cuscuta subgen. Grammica</taxon>
        <taxon>Cuscuta sect. Cleistogrammica</taxon>
    </lineage>
</organism>
<feature type="region of interest" description="Disordered" evidence="1">
    <location>
        <begin position="70"/>
        <end position="98"/>
    </location>
</feature>